<evidence type="ECO:0000256" key="2">
    <source>
        <dbReference type="ARBA" id="ARBA00023125"/>
    </source>
</evidence>
<dbReference type="PANTHER" id="PTHR30055:SF234">
    <property type="entry name" value="HTH-TYPE TRANSCRIPTIONAL REGULATOR BETI"/>
    <property type="match status" value="1"/>
</dbReference>
<protein>
    <submittedName>
        <fullName evidence="6">TetR/AcrR family transcriptional regulator</fullName>
    </submittedName>
</protein>
<evidence type="ECO:0000313" key="6">
    <source>
        <dbReference type="EMBL" id="TQS46900.1"/>
    </source>
</evidence>
<dbReference type="RefSeq" id="WP_142702518.1">
    <property type="nucleotide sequence ID" value="NZ_VIRS01000001.1"/>
</dbReference>
<feature type="domain" description="HTH tetR-type" evidence="5">
    <location>
        <begin position="13"/>
        <end position="73"/>
    </location>
</feature>
<name>A0A545AZZ4_9ACTN</name>
<dbReference type="GO" id="GO:0000976">
    <property type="term" value="F:transcription cis-regulatory region binding"/>
    <property type="evidence" value="ECO:0007669"/>
    <property type="project" value="TreeGrafter"/>
</dbReference>
<dbReference type="InParanoid" id="A0A545AZZ4"/>
<dbReference type="InterPro" id="IPR036271">
    <property type="entry name" value="Tet_transcr_reg_TetR-rel_C_sf"/>
</dbReference>
<dbReference type="Gene3D" id="1.10.357.10">
    <property type="entry name" value="Tetracycline Repressor, domain 2"/>
    <property type="match status" value="1"/>
</dbReference>
<organism evidence="6 7">
    <name type="scientific">Cryptosporangium phraense</name>
    <dbReference type="NCBI Taxonomy" id="2593070"/>
    <lineage>
        <taxon>Bacteria</taxon>
        <taxon>Bacillati</taxon>
        <taxon>Actinomycetota</taxon>
        <taxon>Actinomycetes</taxon>
        <taxon>Cryptosporangiales</taxon>
        <taxon>Cryptosporangiaceae</taxon>
        <taxon>Cryptosporangium</taxon>
    </lineage>
</organism>
<dbReference type="GO" id="GO:0003700">
    <property type="term" value="F:DNA-binding transcription factor activity"/>
    <property type="evidence" value="ECO:0007669"/>
    <property type="project" value="TreeGrafter"/>
</dbReference>
<keyword evidence="2 4" id="KW-0238">DNA-binding</keyword>
<dbReference type="SUPFAM" id="SSF46689">
    <property type="entry name" value="Homeodomain-like"/>
    <property type="match status" value="1"/>
</dbReference>
<sequence length="202" mass="21721">MTSTGVRRGRPPSGGREAILRAALQILRERGASRLTTKEVAQRAGVSEGSVFYHFSDRAGLLTAVIEDALSELKALNDGELHGDDVSAVLDRFTGLVESFLDRTLTSMIAAQSDADLRAALVDHLAANDMGAHRGIQILSAYVRGAQKAGAVRADVDPDAVATLIFAVPFLHAAHRQLLGDEYLARLPGRRELLDTLDVLLR</sequence>
<keyword evidence="3" id="KW-0804">Transcription</keyword>
<accession>A0A545AZZ4</accession>
<dbReference type="PANTHER" id="PTHR30055">
    <property type="entry name" value="HTH-TYPE TRANSCRIPTIONAL REGULATOR RUTR"/>
    <property type="match status" value="1"/>
</dbReference>
<evidence type="ECO:0000256" key="1">
    <source>
        <dbReference type="ARBA" id="ARBA00023015"/>
    </source>
</evidence>
<evidence type="ECO:0000256" key="3">
    <source>
        <dbReference type="ARBA" id="ARBA00023163"/>
    </source>
</evidence>
<dbReference type="EMBL" id="VIRS01000001">
    <property type="protein sequence ID" value="TQS46900.1"/>
    <property type="molecule type" value="Genomic_DNA"/>
</dbReference>
<keyword evidence="7" id="KW-1185">Reference proteome</keyword>
<dbReference type="InterPro" id="IPR009057">
    <property type="entry name" value="Homeodomain-like_sf"/>
</dbReference>
<gene>
    <name evidence="6" type="ORF">FL583_01080</name>
</gene>
<evidence type="ECO:0000259" key="5">
    <source>
        <dbReference type="PROSITE" id="PS50977"/>
    </source>
</evidence>
<dbReference type="PROSITE" id="PS50977">
    <property type="entry name" value="HTH_TETR_2"/>
    <property type="match status" value="1"/>
</dbReference>
<reference evidence="6 7" key="1">
    <citation type="submission" date="2019-07" db="EMBL/GenBank/DDBJ databases">
        <title>Cryptosporangium phraense sp. nov., isolated from plant litter.</title>
        <authorList>
            <person name="Suriyachadkun C."/>
        </authorList>
    </citation>
    <scope>NUCLEOTIDE SEQUENCE [LARGE SCALE GENOMIC DNA]</scope>
    <source>
        <strain evidence="6 7">A-T 5661</strain>
    </source>
</reference>
<dbReference type="InterPro" id="IPR001647">
    <property type="entry name" value="HTH_TetR"/>
</dbReference>
<evidence type="ECO:0000256" key="4">
    <source>
        <dbReference type="PROSITE-ProRule" id="PRU00335"/>
    </source>
</evidence>
<dbReference type="Proteomes" id="UP000317982">
    <property type="component" value="Unassembled WGS sequence"/>
</dbReference>
<comment type="caution">
    <text evidence="6">The sequence shown here is derived from an EMBL/GenBank/DDBJ whole genome shotgun (WGS) entry which is preliminary data.</text>
</comment>
<dbReference type="Pfam" id="PF00440">
    <property type="entry name" value="TetR_N"/>
    <property type="match status" value="1"/>
</dbReference>
<evidence type="ECO:0000313" key="7">
    <source>
        <dbReference type="Proteomes" id="UP000317982"/>
    </source>
</evidence>
<keyword evidence="1" id="KW-0805">Transcription regulation</keyword>
<dbReference type="InterPro" id="IPR050109">
    <property type="entry name" value="HTH-type_TetR-like_transc_reg"/>
</dbReference>
<dbReference type="PRINTS" id="PR00455">
    <property type="entry name" value="HTHTETR"/>
</dbReference>
<dbReference type="AlphaFoldDB" id="A0A545AZZ4"/>
<dbReference type="SUPFAM" id="SSF48498">
    <property type="entry name" value="Tetracyclin repressor-like, C-terminal domain"/>
    <property type="match status" value="1"/>
</dbReference>
<dbReference type="OrthoDB" id="4899232at2"/>
<proteinExistence type="predicted"/>
<feature type="DNA-binding region" description="H-T-H motif" evidence="4">
    <location>
        <begin position="36"/>
        <end position="55"/>
    </location>
</feature>